<evidence type="ECO:0000256" key="1">
    <source>
        <dbReference type="SAM" id="MobiDB-lite"/>
    </source>
</evidence>
<dbReference type="Proteomes" id="UP000037084">
    <property type="component" value="Unassembled WGS sequence"/>
</dbReference>
<accession>A0A0L8N2F0</accession>
<dbReference type="EMBL" id="LGUV01000036">
    <property type="protein sequence ID" value="KOG56758.1"/>
    <property type="molecule type" value="Genomic_DNA"/>
</dbReference>
<gene>
    <name evidence="2" type="ORF">ADK75_06460</name>
</gene>
<name>A0A0L8N2F0_STRVG</name>
<protein>
    <submittedName>
        <fullName evidence="2">Uncharacterized protein</fullName>
    </submittedName>
</protein>
<evidence type="ECO:0000313" key="3">
    <source>
        <dbReference type="Proteomes" id="UP000037084"/>
    </source>
</evidence>
<dbReference type="AlphaFoldDB" id="A0A0L8N2F0"/>
<evidence type="ECO:0000313" key="2">
    <source>
        <dbReference type="EMBL" id="KOG56758.1"/>
    </source>
</evidence>
<organism evidence="2 3">
    <name type="scientific">Streptomyces virginiae</name>
    <name type="common">Streptomyces cinnamonensis</name>
    <dbReference type="NCBI Taxonomy" id="1961"/>
    <lineage>
        <taxon>Bacteria</taxon>
        <taxon>Bacillati</taxon>
        <taxon>Actinomycetota</taxon>
        <taxon>Actinomycetes</taxon>
        <taxon>Kitasatosporales</taxon>
        <taxon>Streptomycetaceae</taxon>
        <taxon>Streptomyces</taxon>
    </lineage>
</organism>
<sequence>MEVVLDSAVLGRDVPAFSGQVREVLQGSTATIVRPALSALLVRIVRNTLHPMSWIDLFGPALAAAPLGRKPPALSGSGFGFGARTMLAIDSFSCAARSAAMPEITQKPARLRDHPVRLGSGEVPDRQP</sequence>
<comment type="caution">
    <text evidence="2">The sequence shown here is derived from an EMBL/GenBank/DDBJ whole genome shotgun (WGS) entry which is preliminary data.</text>
</comment>
<dbReference type="PATRIC" id="fig|1961.12.peg.1451"/>
<proteinExistence type="predicted"/>
<reference evidence="3" key="1">
    <citation type="submission" date="2015-07" db="EMBL/GenBank/DDBJ databases">
        <authorList>
            <consortium name="Consortium for Microbial Forensics and Genomics (microFORGE)"/>
            <person name="Knight B.M."/>
            <person name="Roberts D.P."/>
            <person name="Lin D."/>
            <person name="Hari K."/>
            <person name="Fletcher J."/>
            <person name="Melcher U."/>
            <person name="Blagden T."/>
            <person name="Winegar R.A."/>
        </authorList>
    </citation>
    <scope>NUCLEOTIDE SEQUENCE [LARGE SCALE GENOMIC DNA]</scope>
    <source>
        <strain evidence="3">NRRL B-1447</strain>
    </source>
</reference>
<feature type="region of interest" description="Disordered" evidence="1">
    <location>
        <begin position="103"/>
        <end position="128"/>
    </location>
</feature>